<evidence type="ECO:0000313" key="6">
    <source>
        <dbReference type="Proteomes" id="UP000242705"/>
    </source>
</evidence>
<dbReference type="Pfam" id="PF00326">
    <property type="entry name" value="Peptidase_S9"/>
    <property type="match status" value="1"/>
</dbReference>
<organism evidence="5 6">
    <name type="scientific">Sulfobacillus thermosulfidooxidans</name>
    <dbReference type="NCBI Taxonomy" id="28034"/>
    <lineage>
        <taxon>Bacteria</taxon>
        <taxon>Bacillati</taxon>
        <taxon>Bacillota</taxon>
        <taxon>Clostridia</taxon>
        <taxon>Eubacteriales</taxon>
        <taxon>Clostridiales Family XVII. Incertae Sedis</taxon>
        <taxon>Sulfobacillus</taxon>
    </lineage>
</organism>
<dbReference type="PANTHER" id="PTHR11731:SF193">
    <property type="entry name" value="DIPEPTIDYL PEPTIDASE 9"/>
    <property type="match status" value="1"/>
</dbReference>
<keyword evidence="1" id="KW-0645">Protease</keyword>
<evidence type="ECO:0000313" key="5">
    <source>
        <dbReference type="EMBL" id="PSR25121.1"/>
    </source>
</evidence>
<dbReference type="PANTHER" id="PTHR11731">
    <property type="entry name" value="PROTEASE FAMILY S9B,C DIPEPTIDYL-PEPTIDASE IV-RELATED"/>
    <property type="match status" value="1"/>
</dbReference>
<dbReference type="GO" id="GO:0006508">
    <property type="term" value="P:proteolysis"/>
    <property type="evidence" value="ECO:0007669"/>
    <property type="project" value="UniProtKB-KW"/>
</dbReference>
<dbReference type="AlphaFoldDB" id="A0A2T2WSA8"/>
<dbReference type="InterPro" id="IPR029058">
    <property type="entry name" value="AB_hydrolase_fold"/>
</dbReference>
<dbReference type="SUPFAM" id="SSF53474">
    <property type="entry name" value="alpha/beta-Hydrolases"/>
    <property type="match status" value="1"/>
</dbReference>
<name>A0A2T2WSA8_SULTH</name>
<dbReference type="InterPro" id="IPR050278">
    <property type="entry name" value="Serine_Prot_S9B/DPPIV"/>
</dbReference>
<dbReference type="GO" id="GO:0004252">
    <property type="term" value="F:serine-type endopeptidase activity"/>
    <property type="evidence" value="ECO:0007669"/>
    <property type="project" value="InterPro"/>
</dbReference>
<dbReference type="Gene3D" id="2.140.10.30">
    <property type="entry name" value="Dipeptidylpeptidase IV, N-terminal domain"/>
    <property type="match status" value="1"/>
</dbReference>
<dbReference type="Pfam" id="PF00930">
    <property type="entry name" value="DPPIV_N"/>
    <property type="match status" value="1"/>
</dbReference>
<dbReference type="Gene3D" id="3.40.50.1820">
    <property type="entry name" value="alpha/beta hydrolase"/>
    <property type="match status" value="1"/>
</dbReference>
<feature type="domain" description="Peptidase S9 prolyl oligopeptidase catalytic" evidence="3">
    <location>
        <begin position="537"/>
        <end position="735"/>
    </location>
</feature>
<sequence length="736" mass="83808">MTGLDFVFSYPMRRLYRTSREGSLTDVQSLEHITWERIAQVPAPGMQFPIQLRFSPDNTLLTYLYSPSRSAQLSLWALDLASQEPRQLAGETSLESRTLEEELRRERQRIPWEGITTYQFAHQGADYVLIPHSSSLEVLNVKTMERDVIESLQGVEDPYLTPKAQSIVYVRERSLWVFDLKTRQERPLMLSEDPKTHYGIAEYVAQEEFDRAHGFFVSPEETWIAFEEVNTASIPEYAILHMADDPVFLEQHAYPFVGQANAVTRLGVMPLGGGEVQWITWEEFGECYLIDVHWHTEQEMIVQILTRDQKSLIVLGYNPVEQSRSVLWTETAPDWINITHDLIVLHSGDILTTSENNPDGFRHLVIRSRDSQVRWITQGPWMVTEIVGVSPDDHFVIIQATKESPLERHIYQVDLLSGEMTRLSEEPGIHKAVVSSDFRWMIDQVSSLSMSTKTVLKRLGDSDSTKPVLIGHAPVEANTLHVKPPELVAIDMEDGTTLYGAVYRPDHIEPHTKAPVIVSVYGGPHAQLVTNTWALTVDLQAQYFAQQGYFVIKVDNRGSANRGKAFEQALFHRFGTIELDDQIAALNWIHQHYPTDPTRVGIYGWSYGGYMTLTALMKAPDVFKVGVAGAPVTDFRLYDTAYTERYMGTDETNHAGYEQASVLNFVPELEGKLLVIHGMIDENVHFRHTALLIDALVAAHKDFSLLALPKTRHMPRGFDVLYTIARKRSEFFETYL</sequence>
<comment type="caution">
    <text evidence="5">The sequence shown here is derived from an EMBL/GenBank/DDBJ whole genome shotgun (WGS) entry which is preliminary data.</text>
</comment>
<feature type="domain" description="Dipeptidylpeptidase IV N-terminal" evidence="4">
    <location>
        <begin position="141"/>
        <end position="449"/>
    </location>
</feature>
<dbReference type="EMBL" id="PXYX01000035">
    <property type="protein sequence ID" value="PSR25121.1"/>
    <property type="molecule type" value="Genomic_DNA"/>
</dbReference>
<accession>A0A2T2WSA8</accession>
<dbReference type="PROSITE" id="PS00708">
    <property type="entry name" value="PRO_ENDOPEP_SER"/>
    <property type="match status" value="1"/>
</dbReference>
<dbReference type="Proteomes" id="UP000242705">
    <property type="component" value="Unassembled WGS sequence"/>
</dbReference>
<protein>
    <submittedName>
        <fullName evidence="5">S9 family peptidase</fullName>
    </submittedName>
</protein>
<dbReference type="InterPro" id="IPR002471">
    <property type="entry name" value="Pept_S9_AS"/>
</dbReference>
<proteinExistence type="predicted"/>
<reference evidence="5 6" key="1">
    <citation type="journal article" date="2014" name="BMC Genomics">
        <title>Comparison of environmental and isolate Sulfobacillus genomes reveals diverse carbon, sulfur, nitrogen, and hydrogen metabolisms.</title>
        <authorList>
            <person name="Justice N.B."/>
            <person name="Norman A."/>
            <person name="Brown C.T."/>
            <person name="Singh A."/>
            <person name="Thomas B.C."/>
            <person name="Banfield J.F."/>
        </authorList>
    </citation>
    <scope>NUCLEOTIDE SEQUENCE [LARGE SCALE GENOMIC DNA]</scope>
    <source>
        <strain evidence="5">AMDSBA5</strain>
    </source>
</reference>
<dbReference type="SUPFAM" id="SSF82171">
    <property type="entry name" value="DPP6 N-terminal domain-like"/>
    <property type="match status" value="1"/>
</dbReference>
<dbReference type="InterPro" id="IPR001375">
    <property type="entry name" value="Peptidase_S9_cat"/>
</dbReference>
<dbReference type="GO" id="GO:0008239">
    <property type="term" value="F:dipeptidyl-peptidase activity"/>
    <property type="evidence" value="ECO:0007669"/>
    <property type="project" value="TreeGrafter"/>
</dbReference>
<dbReference type="InterPro" id="IPR002469">
    <property type="entry name" value="Peptidase_S9B_N"/>
</dbReference>
<gene>
    <name evidence="5" type="ORF">C7B47_12850</name>
</gene>
<evidence type="ECO:0000259" key="4">
    <source>
        <dbReference type="Pfam" id="PF00930"/>
    </source>
</evidence>
<evidence type="ECO:0000256" key="2">
    <source>
        <dbReference type="ARBA" id="ARBA00022801"/>
    </source>
</evidence>
<evidence type="ECO:0000259" key="3">
    <source>
        <dbReference type="Pfam" id="PF00326"/>
    </source>
</evidence>
<evidence type="ECO:0000256" key="1">
    <source>
        <dbReference type="ARBA" id="ARBA00022670"/>
    </source>
</evidence>
<keyword evidence="2" id="KW-0378">Hydrolase</keyword>